<dbReference type="InterPro" id="IPR036267">
    <property type="entry name" value="RuvA_C_sf"/>
</dbReference>
<dbReference type="SMART" id="SM00278">
    <property type="entry name" value="HhH1"/>
    <property type="match status" value="2"/>
</dbReference>
<evidence type="ECO:0000259" key="7">
    <source>
        <dbReference type="SMART" id="SM00278"/>
    </source>
</evidence>
<dbReference type="InterPro" id="IPR011114">
    <property type="entry name" value="RuvA_C"/>
</dbReference>
<dbReference type="InterPro" id="IPR003583">
    <property type="entry name" value="Hlx-hairpin-Hlx_DNA-bd_motif"/>
</dbReference>
<dbReference type="Pfam" id="PF14520">
    <property type="entry name" value="HHH_5"/>
    <property type="match status" value="1"/>
</dbReference>
<dbReference type="InterPro" id="IPR013849">
    <property type="entry name" value="DNA_helicase_Holl-junc_RuvA_I"/>
</dbReference>
<keyword evidence="5 6" id="KW-0234">DNA repair</keyword>
<dbReference type="Gene3D" id="1.10.8.10">
    <property type="entry name" value="DNA helicase RuvA subunit, C-terminal domain"/>
    <property type="match status" value="1"/>
</dbReference>
<sequence length="190" mass="20546">MITFISGTIQHKTATAVVILTQGGIGYEVRLPRMRVAQLAIGKTVSLYTYMKVSESAMELFGFDTPEEKEFFELLLSVKSVGPKSAMNILSLGSISDIKSAIARGDATYLSAVQGMGKKTAERLCVELKSKVTFSDGEDRQSMGDSGILAEVIDALTSMGYSKDEAKAKVMTLETEGKSTEEILRQALRG</sequence>
<comment type="subcellular location">
    <subcellularLocation>
        <location evidence="6">Cytoplasm</location>
    </subcellularLocation>
</comment>
<dbReference type="CDD" id="cd14332">
    <property type="entry name" value="UBA_RuvA_C"/>
    <property type="match status" value="1"/>
</dbReference>
<evidence type="ECO:0000313" key="8">
    <source>
        <dbReference type="EMBL" id="PIR74815.1"/>
    </source>
</evidence>
<keyword evidence="2 6" id="KW-0227">DNA damage</keyword>
<dbReference type="GO" id="GO:0005737">
    <property type="term" value="C:cytoplasm"/>
    <property type="evidence" value="ECO:0007669"/>
    <property type="project" value="UniProtKB-SubCell"/>
</dbReference>
<evidence type="ECO:0000256" key="5">
    <source>
        <dbReference type="ARBA" id="ARBA00023204"/>
    </source>
</evidence>
<dbReference type="Gene3D" id="1.10.150.20">
    <property type="entry name" value="5' to 3' exonuclease, C-terminal subdomain"/>
    <property type="match status" value="1"/>
</dbReference>
<feature type="region of interest" description="Domain I" evidence="6">
    <location>
        <begin position="1"/>
        <end position="64"/>
    </location>
</feature>
<dbReference type="NCBIfam" id="TIGR00084">
    <property type="entry name" value="ruvA"/>
    <property type="match status" value="1"/>
</dbReference>
<dbReference type="Pfam" id="PF07499">
    <property type="entry name" value="RuvA_C"/>
    <property type="match status" value="1"/>
</dbReference>
<dbReference type="AlphaFoldDB" id="A0A2H0TRN5"/>
<dbReference type="GO" id="GO:0009379">
    <property type="term" value="C:Holliday junction helicase complex"/>
    <property type="evidence" value="ECO:0007669"/>
    <property type="project" value="InterPro"/>
</dbReference>
<dbReference type="InterPro" id="IPR000085">
    <property type="entry name" value="RuvA"/>
</dbReference>
<evidence type="ECO:0000256" key="6">
    <source>
        <dbReference type="HAMAP-Rule" id="MF_00031"/>
    </source>
</evidence>
<dbReference type="GO" id="GO:0006310">
    <property type="term" value="P:DNA recombination"/>
    <property type="evidence" value="ECO:0007669"/>
    <property type="project" value="UniProtKB-UniRule"/>
</dbReference>
<comment type="similarity">
    <text evidence="6">Belongs to the RuvA family.</text>
</comment>
<dbReference type="Proteomes" id="UP000230154">
    <property type="component" value="Unassembled WGS sequence"/>
</dbReference>
<dbReference type="SUPFAM" id="SSF46929">
    <property type="entry name" value="DNA helicase RuvA subunit, C-terminal domain"/>
    <property type="match status" value="1"/>
</dbReference>
<evidence type="ECO:0000256" key="3">
    <source>
        <dbReference type="ARBA" id="ARBA00023125"/>
    </source>
</evidence>
<proteinExistence type="inferred from homology"/>
<evidence type="ECO:0000256" key="4">
    <source>
        <dbReference type="ARBA" id="ARBA00023172"/>
    </source>
</evidence>
<dbReference type="GO" id="GO:0006281">
    <property type="term" value="P:DNA repair"/>
    <property type="evidence" value="ECO:0007669"/>
    <property type="project" value="UniProtKB-UniRule"/>
</dbReference>
<evidence type="ECO:0000313" key="9">
    <source>
        <dbReference type="Proteomes" id="UP000230154"/>
    </source>
</evidence>
<evidence type="ECO:0000256" key="1">
    <source>
        <dbReference type="ARBA" id="ARBA00022490"/>
    </source>
</evidence>
<name>A0A2H0TRN5_9BACT</name>
<dbReference type="GO" id="GO:0000400">
    <property type="term" value="F:four-way junction DNA binding"/>
    <property type="evidence" value="ECO:0007669"/>
    <property type="project" value="UniProtKB-UniRule"/>
</dbReference>
<dbReference type="Gene3D" id="2.40.50.140">
    <property type="entry name" value="Nucleic acid-binding proteins"/>
    <property type="match status" value="1"/>
</dbReference>
<dbReference type="InterPro" id="IPR010994">
    <property type="entry name" value="RuvA_2-like"/>
</dbReference>
<feature type="region of interest" description="Domain III" evidence="6">
    <location>
        <begin position="151"/>
        <end position="190"/>
    </location>
</feature>
<gene>
    <name evidence="6 8" type="primary">ruvA</name>
    <name evidence="8" type="ORF">COU35_00305</name>
</gene>
<dbReference type="SUPFAM" id="SSF50249">
    <property type="entry name" value="Nucleic acid-binding proteins"/>
    <property type="match status" value="1"/>
</dbReference>
<dbReference type="HAMAP" id="MF_00031">
    <property type="entry name" value="DNA_HJ_migration_RuvA"/>
    <property type="match status" value="1"/>
</dbReference>
<protein>
    <recommendedName>
        <fullName evidence="6">Holliday junction branch migration complex subunit RuvA</fullName>
    </recommendedName>
</protein>
<accession>A0A2H0TRN5</accession>
<comment type="caution">
    <text evidence="8">The sequence shown here is derived from an EMBL/GenBank/DDBJ whole genome shotgun (WGS) entry which is preliminary data.</text>
</comment>
<dbReference type="SUPFAM" id="SSF47781">
    <property type="entry name" value="RuvA domain 2-like"/>
    <property type="match status" value="1"/>
</dbReference>
<dbReference type="InterPro" id="IPR012340">
    <property type="entry name" value="NA-bd_OB-fold"/>
</dbReference>
<feature type="domain" description="Helix-hairpin-helix DNA-binding motif class 1" evidence="7">
    <location>
        <begin position="108"/>
        <end position="127"/>
    </location>
</feature>
<evidence type="ECO:0000256" key="2">
    <source>
        <dbReference type="ARBA" id="ARBA00022763"/>
    </source>
</evidence>
<organism evidence="8 9">
    <name type="scientific">Candidatus Magasanikbacteria bacterium CG10_big_fil_rev_8_21_14_0_10_47_10</name>
    <dbReference type="NCBI Taxonomy" id="1974652"/>
    <lineage>
        <taxon>Bacteria</taxon>
        <taxon>Candidatus Magasanikiibacteriota</taxon>
    </lineage>
</organism>
<reference evidence="9" key="1">
    <citation type="submission" date="2017-09" db="EMBL/GenBank/DDBJ databases">
        <title>Depth-based differentiation of microbial function through sediment-hosted aquifers and enrichment of novel symbionts in the deep terrestrial subsurface.</title>
        <authorList>
            <person name="Probst A.J."/>
            <person name="Ladd B."/>
            <person name="Jarett J.K."/>
            <person name="Geller-Mcgrath D.E."/>
            <person name="Sieber C.M.K."/>
            <person name="Emerson J.B."/>
            <person name="Anantharaman K."/>
            <person name="Thomas B.C."/>
            <person name="Malmstrom R."/>
            <person name="Stieglmeier M."/>
            <person name="Klingl A."/>
            <person name="Woyke T."/>
            <person name="Ryan C.M."/>
            <person name="Banfield J.F."/>
        </authorList>
    </citation>
    <scope>NUCLEOTIDE SEQUENCE [LARGE SCALE GENOMIC DNA]</scope>
</reference>
<feature type="region of interest" description="Domain II" evidence="6">
    <location>
        <begin position="65"/>
        <end position="142"/>
    </location>
</feature>
<comment type="caution">
    <text evidence="6">Lacks conserved residue(s) required for the propagation of feature annotation.</text>
</comment>
<dbReference type="GO" id="GO:0009378">
    <property type="term" value="F:four-way junction helicase activity"/>
    <property type="evidence" value="ECO:0007669"/>
    <property type="project" value="InterPro"/>
</dbReference>
<comment type="function">
    <text evidence="6">The RuvA-RuvB-RuvC complex processes Holliday junction (HJ) DNA during genetic recombination and DNA repair, while the RuvA-RuvB complex plays an important role in the rescue of blocked DNA replication forks via replication fork reversal (RFR). RuvA specifically binds to HJ cruciform DNA, conferring on it an open structure. The RuvB hexamer acts as an ATP-dependent pump, pulling dsDNA into and through the RuvAB complex. HJ branch migration allows RuvC to scan DNA until it finds its consensus sequence, where it cleaves and resolves the cruciform DNA.</text>
</comment>
<keyword evidence="1 6" id="KW-0963">Cytoplasm</keyword>
<dbReference type="GO" id="GO:0005524">
    <property type="term" value="F:ATP binding"/>
    <property type="evidence" value="ECO:0007669"/>
    <property type="project" value="InterPro"/>
</dbReference>
<keyword evidence="3 6" id="KW-0238">DNA-binding</keyword>
<dbReference type="GO" id="GO:0048476">
    <property type="term" value="C:Holliday junction resolvase complex"/>
    <property type="evidence" value="ECO:0007669"/>
    <property type="project" value="UniProtKB-UniRule"/>
</dbReference>
<keyword evidence="4 6" id="KW-0233">DNA recombination</keyword>
<dbReference type="EMBL" id="PFCB01000003">
    <property type="protein sequence ID" value="PIR74815.1"/>
    <property type="molecule type" value="Genomic_DNA"/>
</dbReference>
<comment type="subunit">
    <text evidence="6">Homotetramer. Forms an RuvA(8)-RuvB(12)-Holliday junction (HJ) complex. HJ DNA is sandwiched between 2 RuvA tetramers; dsDNA enters through RuvA and exits via RuvB. An RuvB hexamer assembles on each DNA strand where it exits the tetramer. Each RuvB hexamer is contacted by two RuvA subunits (via domain III) on 2 adjacent RuvB subunits; this complex drives branch migration. In the full resolvosome a probable DNA-RuvA(4)-RuvB(12)-RuvC(2) complex forms which resolves the HJ.</text>
</comment>
<comment type="domain">
    <text evidence="6">Has three domains with a flexible linker between the domains II and III and assumes an 'L' shape. Domain III is highly mobile and contacts RuvB.</text>
</comment>
<dbReference type="Pfam" id="PF01330">
    <property type="entry name" value="RuvA_N"/>
    <property type="match status" value="1"/>
</dbReference>
<feature type="domain" description="Helix-hairpin-helix DNA-binding motif class 1" evidence="7">
    <location>
        <begin position="73"/>
        <end position="92"/>
    </location>
</feature>